<evidence type="ECO:0000259" key="2">
    <source>
        <dbReference type="Pfam" id="PF26177"/>
    </source>
</evidence>
<dbReference type="STRING" id="576137.A0A1L7X5Z3"/>
<evidence type="ECO:0000256" key="1">
    <source>
        <dbReference type="SAM" id="MobiDB-lite"/>
    </source>
</evidence>
<dbReference type="Gene3D" id="3.30.160.60">
    <property type="entry name" value="Classic Zinc Finger"/>
    <property type="match status" value="1"/>
</dbReference>
<name>A0A1L7X5Z3_9HELO</name>
<keyword evidence="4" id="KW-1185">Reference proteome</keyword>
<evidence type="ECO:0000313" key="4">
    <source>
        <dbReference type="Proteomes" id="UP000184330"/>
    </source>
</evidence>
<feature type="compositionally biased region" description="Low complexity" evidence="1">
    <location>
        <begin position="167"/>
        <end position="186"/>
    </location>
</feature>
<sequence length="240" mass="27011">MDRSTVRSTEVDKNSYAEIKQDVAPDRLTGSSFDSTYQRNELTTSIGSEDIDGIGTIEERKSATPSATALRCTYSGCKDQRKHLDKHTKPYGCLELICNGLGFGTKADLQRHEREKHGKVKFLCPLAACKRNSLGFSRKRNLDLHVQNRRKLGDGRERRDNNSGQDISNINNKVSNSSTTDFSFTNPAEVQDENASNIGTTELKTKLQEREAERKELGLRQARVEAEIQALKMALEIFKR</sequence>
<dbReference type="OrthoDB" id="5305647at2759"/>
<feature type="compositionally biased region" description="Basic and acidic residues" evidence="1">
    <location>
        <begin position="151"/>
        <end position="161"/>
    </location>
</feature>
<dbReference type="InterPro" id="IPR059009">
    <property type="entry name" value="Znf_C2H2_17_1st"/>
</dbReference>
<accession>A0A1L7X5Z3</accession>
<organism evidence="3 4">
    <name type="scientific">Phialocephala subalpina</name>
    <dbReference type="NCBI Taxonomy" id="576137"/>
    <lineage>
        <taxon>Eukaryota</taxon>
        <taxon>Fungi</taxon>
        <taxon>Dikarya</taxon>
        <taxon>Ascomycota</taxon>
        <taxon>Pezizomycotina</taxon>
        <taxon>Leotiomycetes</taxon>
        <taxon>Helotiales</taxon>
        <taxon>Mollisiaceae</taxon>
        <taxon>Phialocephala</taxon>
        <taxon>Phialocephala fortinii species complex</taxon>
    </lineage>
</organism>
<feature type="region of interest" description="Disordered" evidence="1">
    <location>
        <begin position="151"/>
        <end position="197"/>
    </location>
</feature>
<proteinExistence type="predicted"/>
<gene>
    <name evidence="3" type="ORF">PAC_10311</name>
</gene>
<feature type="domain" description="C2H2-domain containing protein first zinc finger" evidence="2">
    <location>
        <begin position="89"/>
        <end position="118"/>
    </location>
</feature>
<evidence type="ECO:0000313" key="3">
    <source>
        <dbReference type="EMBL" id="CZR60415.1"/>
    </source>
</evidence>
<dbReference type="AlphaFoldDB" id="A0A1L7X5Z3"/>
<reference evidence="3 4" key="1">
    <citation type="submission" date="2016-03" db="EMBL/GenBank/DDBJ databases">
        <authorList>
            <person name="Ploux O."/>
        </authorList>
    </citation>
    <scope>NUCLEOTIDE SEQUENCE [LARGE SCALE GENOMIC DNA]</scope>
    <source>
        <strain evidence="3 4">UAMH 11012</strain>
    </source>
</reference>
<dbReference type="Pfam" id="PF26177">
    <property type="entry name" value="zf_C2H2_17_1st"/>
    <property type="match status" value="1"/>
</dbReference>
<dbReference type="Proteomes" id="UP000184330">
    <property type="component" value="Unassembled WGS sequence"/>
</dbReference>
<dbReference type="EMBL" id="FJOG01000016">
    <property type="protein sequence ID" value="CZR60415.1"/>
    <property type="molecule type" value="Genomic_DNA"/>
</dbReference>
<protein>
    <recommendedName>
        <fullName evidence="2">C2H2-domain containing protein first zinc finger domain-containing protein</fullName>
    </recommendedName>
</protein>